<accession>A0A6V7Q0V0</accession>
<feature type="compositionally biased region" description="Basic and acidic residues" evidence="1">
    <location>
        <begin position="16"/>
        <end position="25"/>
    </location>
</feature>
<organism evidence="2">
    <name type="scientific">Ananas comosus var. bracteatus</name>
    <name type="common">red pineapple</name>
    <dbReference type="NCBI Taxonomy" id="296719"/>
    <lineage>
        <taxon>Eukaryota</taxon>
        <taxon>Viridiplantae</taxon>
        <taxon>Streptophyta</taxon>
        <taxon>Embryophyta</taxon>
        <taxon>Tracheophyta</taxon>
        <taxon>Spermatophyta</taxon>
        <taxon>Magnoliopsida</taxon>
        <taxon>Liliopsida</taxon>
        <taxon>Poales</taxon>
        <taxon>Bromeliaceae</taxon>
        <taxon>Bromelioideae</taxon>
        <taxon>Ananas</taxon>
    </lineage>
</organism>
<feature type="compositionally biased region" description="Low complexity" evidence="1">
    <location>
        <begin position="30"/>
        <end position="41"/>
    </location>
</feature>
<evidence type="ECO:0000313" key="2">
    <source>
        <dbReference type="EMBL" id="CAD1836794.1"/>
    </source>
</evidence>
<feature type="region of interest" description="Disordered" evidence="1">
    <location>
        <begin position="1"/>
        <end position="42"/>
    </location>
</feature>
<name>A0A6V7Q0V0_ANACO</name>
<protein>
    <submittedName>
        <fullName evidence="2">Uncharacterized protein</fullName>
    </submittedName>
</protein>
<sequence>MAAEAAEAAEWIHSAATEEERKGGEEAADEAPAATAAATAGRMRRQELEVCAGGVLHEGVPYRHPSCRGGGRGILWRSDDVAEADVALLGVAPPELESVVTAVGRGEAKRPRHCVVVAAAHAAEPRRFPVPCV</sequence>
<evidence type="ECO:0000256" key="1">
    <source>
        <dbReference type="SAM" id="MobiDB-lite"/>
    </source>
</evidence>
<reference evidence="2" key="1">
    <citation type="submission" date="2020-07" db="EMBL/GenBank/DDBJ databases">
        <authorList>
            <person name="Lin J."/>
        </authorList>
    </citation>
    <scope>NUCLEOTIDE SEQUENCE</scope>
</reference>
<proteinExistence type="predicted"/>
<gene>
    <name evidence="2" type="ORF">CB5_LOCUS20005</name>
</gene>
<dbReference type="EMBL" id="LR862131">
    <property type="protein sequence ID" value="CAD1836794.1"/>
    <property type="molecule type" value="Genomic_DNA"/>
</dbReference>
<dbReference type="AlphaFoldDB" id="A0A6V7Q0V0"/>